<protein>
    <submittedName>
        <fullName evidence="1">Uncharacterized protein</fullName>
    </submittedName>
</protein>
<evidence type="ECO:0000313" key="1">
    <source>
        <dbReference type="EMBL" id="QDU11863.1"/>
    </source>
</evidence>
<dbReference type="AlphaFoldDB" id="A0A517X2X6"/>
<organism evidence="1 2">
    <name type="scientific">Gimesia aquarii</name>
    <dbReference type="NCBI Taxonomy" id="2527964"/>
    <lineage>
        <taxon>Bacteria</taxon>
        <taxon>Pseudomonadati</taxon>
        <taxon>Planctomycetota</taxon>
        <taxon>Planctomycetia</taxon>
        <taxon>Planctomycetales</taxon>
        <taxon>Planctomycetaceae</taxon>
        <taxon>Gimesia</taxon>
    </lineage>
</organism>
<proteinExistence type="predicted"/>
<dbReference type="EMBL" id="CP037422">
    <property type="protein sequence ID" value="QDU11863.1"/>
    <property type="molecule type" value="Genomic_DNA"/>
</dbReference>
<accession>A0A517X2X6</accession>
<dbReference type="Proteomes" id="UP000318384">
    <property type="component" value="Chromosome"/>
</dbReference>
<dbReference type="RefSeq" id="WP_145179613.1">
    <property type="nucleotide sequence ID" value="NZ_CP037422.1"/>
</dbReference>
<evidence type="ECO:0000313" key="2">
    <source>
        <dbReference type="Proteomes" id="UP000318384"/>
    </source>
</evidence>
<name>A0A517X2X6_9PLAN</name>
<gene>
    <name evidence="1" type="ORF">V202x_52880</name>
</gene>
<reference evidence="1 2" key="1">
    <citation type="submission" date="2019-03" db="EMBL/GenBank/DDBJ databases">
        <title>Deep-cultivation of Planctomycetes and their phenomic and genomic characterization uncovers novel biology.</title>
        <authorList>
            <person name="Wiegand S."/>
            <person name="Jogler M."/>
            <person name="Boedeker C."/>
            <person name="Pinto D."/>
            <person name="Vollmers J."/>
            <person name="Rivas-Marin E."/>
            <person name="Kohn T."/>
            <person name="Peeters S.H."/>
            <person name="Heuer A."/>
            <person name="Rast P."/>
            <person name="Oberbeckmann S."/>
            <person name="Bunk B."/>
            <person name="Jeske O."/>
            <person name="Meyerdierks A."/>
            <person name="Storesund J.E."/>
            <person name="Kallscheuer N."/>
            <person name="Luecker S."/>
            <person name="Lage O.M."/>
            <person name="Pohl T."/>
            <person name="Merkel B.J."/>
            <person name="Hornburger P."/>
            <person name="Mueller R.-W."/>
            <person name="Bruemmer F."/>
            <person name="Labrenz M."/>
            <person name="Spormann A.M."/>
            <person name="Op den Camp H."/>
            <person name="Overmann J."/>
            <person name="Amann R."/>
            <person name="Jetten M.S.M."/>
            <person name="Mascher T."/>
            <person name="Medema M.H."/>
            <person name="Devos D.P."/>
            <person name="Kaster A.-K."/>
            <person name="Ovreas L."/>
            <person name="Rohde M."/>
            <person name="Galperin M.Y."/>
            <person name="Jogler C."/>
        </authorList>
    </citation>
    <scope>NUCLEOTIDE SEQUENCE [LARGE SCALE GENOMIC DNA]</scope>
    <source>
        <strain evidence="1 2">V202</strain>
    </source>
</reference>
<sequence>MNEVALELLLSCKEPNSGNFFARKSVLLPGYPSRGDVIYLSNDDCKFKIESRLWRESDTVLLRLESDYPTFEDLDSLKKIENSLIDNGWEIEIQA</sequence>
<keyword evidence="2" id="KW-1185">Reference proteome</keyword>